<dbReference type="Gene3D" id="1.10.287.3610">
    <property type="match status" value="1"/>
</dbReference>
<comment type="function">
    <text evidence="24">Catalyzes the ATP-dependent phosphorylation of sn-l,2-diacylglycerol (DAG) to phosphatidic acid. Involved in the recycling of diacylglycerol produced as a by-product during membrane-derived oligosaccharide (MDO) biosynthesis.</text>
</comment>
<keyword evidence="7 24" id="KW-0997">Cell inner membrane</keyword>
<keyword evidence="5" id="KW-1003">Cell membrane</keyword>
<feature type="binding site" evidence="23">
    <location>
        <position position="78"/>
    </location>
    <ligand>
        <name>a divalent metal cation</name>
        <dbReference type="ChEBI" id="CHEBI:60240"/>
    </ligand>
</feature>
<evidence type="ECO:0000256" key="15">
    <source>
        <dbReference type="ARBA" id="ARBA00022989"/>
    </source>
</evidence>
<comment type="cofactor">
    <cofactor evidence="23">
        <name>Mg(2+)</name>
        <dbReference type="ChEBI" id="CHEBI:18420"/>
    </cofactor>
    <text evidence="23">Mn(2+), Zn(2+), Cd(2+) and Co(2+) support activity to lesser extents.</text>
</comment>
<evidence type="ECO:0000256" key="22">
    <source>
        <dbReference type="PIRSR" id="PIRSR600829-3"/>
    </source>
</evidence>
<keyword evidence="11 22" id="KW-0547">Nucleotide-binding</keyword>
<dbReference type="Proteomes" id="UP000269157">
    <property type="component" value="Unassembled WGS sequence"/>
</dbReference>
<dbReference type="InterPro" id="IPR033718">
    <property type="entry name" value="DAGK_prok"/>
</dbReference>
<feature type="transmembrane region" description="Helical" evidence="24">
    <location>
        <begin position="98"/>
        <end position="121"/>
    </location>
</feature>
<evidence type="ECO:0000256" key="24">
    <source>
        <dbReference type="RuleBase" id="RU363065"/>
    </source>
</evidence>
<evidence type="ECO:0000256" key="19">
    <source>
        <dbReference type="ARBA" id="ARBA00023264"/>
    </source>
</evidence>
<feature type="transmembrane region" description="Helical" evidence="24">
    <location>
        <begin position="35"/>
        <end position="52"/>
    </location>
</feature>
<evidence type="ECO:0000256" key="2">
    <source>
        <dbReference type="ARBA" id="ARBA00005967"/>
    </source>
</evidence>
<keyword evidence="10 23" id="KW-0479">Metal-binding</keyword>
<feature type="binding site" evidence="22">
    <location>
        <position position="30"/>
    </location>
    <ligand>
        <name>ATP</name>
        <dbReference type="ChEBI" id="CHEBI:30616"/>
    </ligand>
</feature>
<dbReference type="GO" id="GO:0005886">
    <property type="term" value="C:plasma membrane"/>
    <property type="evidence" value="ECO:0007669"/>
    <property type="project" value="UniProtKB-SubCell"/>
</dbReference>
<dbReference type="EMBL" id="RCCE01000001">
    <property type="protein sequence ID" value="RLJ60512.1"/>
    <property type="molecule type" value="Genomic_DNA"/>
</dbReference>
<evidence type="ECO:0000256" key="17">
    <source>
        <dbReference type="ARBA" id="ARBA00023136"/>
    </source>
</evidence>
<keyword evidence="18" id="KW-0594">Phospholipid biosynthesis</keyword>
<feature type="binding site" evidence="23">
    <location>
        <position position="30"/>
    </location>
    <ligand>
        <name>a divalent metal cation</name>
        <dbReference type="ChEBI" id="CHEBI:60240"/>
    </ligand>
</feature>
<evidence type="ECO:0000256" key="8">
    <source>
        <dbReference type="ARBA" id="ARBA00022679"/>
    </source>
</evidence>
<feature type="binding site" evidence="21">
    <location>
        <position position="57"/>
    </location>
    <ligand>
        <name>substrate</name>
    </ligand>
</feature>
<evidence type="ECO:0000256" key="10">
    <source>
        <dbReference type="ARBA" id="ARBA00022723"/>
    </source>
</evidence>
<keyword evidence="6" id="KW-0444">Lipid biosynthesis</keyword>
<feature type="binding site" evidence="22">
    <location>
        <position position="11"/>
    </location>
    <ligand>
        <name>ATP</name>
        <dbReference type="ChEBI" id="CHEBI:30616"/>
    </ligand>
</feature>
<evidence type="ECO:0000256" key="18">
    <source>
        <dbReference type="ARBA" id="ARBA00023209"/>
    </source>
</evidence>
<evidence type="ECO:0000256" key="4">
    <source>
        <dbReference type="ARBA" id="ARBA00017575"/>
    </source>
</evidence>
<dbReference type="AlphaFoldDB" id="A0A497X5N0"/>
<feature type="binding site" evidence="22">
    <location>
        <position position="78"/>
    </location>
    <ligand>
        <name>ATP</name>
        <dbReference type="ChEBI" id="CHEBI:30616"/>
    </ligand>
</feature>
<dbReference type="Pfam" id="PF01219">
    <property type="entry name" value="DAGK_prokar"/>
    <property type="match status" value="1"/>
</dbReference>
<keyword evidence="16 24" id="KW-0443">Lipid metabolism</keyword>
<keyword evidence="19 24" id="KW-1208">Phospholipid metabolism</keyword>
<dbReference type="PANTHER" id="PTHR34299">
    <property type="entry name" value="DIACYLGLYCEROL KINASE"/>
    <property type="match status" value="1"/>
</dbReference>
<dbReference type="OrthoDB" id="7871148at2"/>
<dbReference type="GO" id="GO:0004143">
    <property type="term" value="F:ATP-dependent diacylglycerol kinase activity"/>
    <property type="evidence" value="ECO:0007669"/>
    <property type="project" value="UniProtKB-EC"/>
</dbReference>
<evidence type="ECO:0000256" key="13">
    <source>
        <dbReference type="ARBA" id="ARBA00022840"/>
    </source>
</evidence>
<evidence type="ECO:0000256" key="14">
    <source>
        <dbReference type="ARBA" id="ARBA00022842"/>
    </source>
</evidence>
<dbReference type="RefSeq" id="WP_121021746.1">
    <property type="nucleotide sequence ID" value="NZ_RCCE01000001.1"/>
</dbReference>
<evidence type="ECO:0000256" key="16">
    <source>
        <dbReference type="ARBA" id="ARBA00023098"/>
    </source>
</evidence>
<reference evidence="25 26" key="1">
    <citation type="submission" date="2018-10" db="EMBL/GenBank/DDBJ databases">
        <title>Genomic Encyclopedia of Archaeal and Bacterial Type Strains, Phase II (KMG-II): from individual species to whole genera.</title>
        <authorList>
            <person name="Goeker M."/>
        </authorList>
    </citation>
    <scope>NUCLEOTIDE SEQUENCE [LARGE SCALE GENOMIC DNA]</scope>
    <source>
        <strain evidence="25 26">DSM 29466</strain>
    </source>
</reference>
<evidence type="ECO:0000256" key="20">
    <source>
        <dbReference type="PIRSR" id="PIRSR600829-1"/>
    </source>
</evidence>
<keyword evidence="14 23" id="KW-0460">Magnesium</keyword>
<keyword evidence="15 24" id="KW-1133">Transmembrane helix</keyword>
<feature type="binding site" evidence="21">
    <location>
        <position position="71"/>
    </location>
    <ligand>
        <name>substrate</name>
    </ligand>
</feature>
<evidence type="ECO:0000256" key="23">
    <source>
        <dbReference type="PIRSR" id="PIRSR600829-4"/>
    </source>
</evidence>
<evidence type="ECO:0000256" key="9">
    <source>
        <dbReference type="ARBA" id="ARBA00022692"/>
    </source>
</evidence>
<sequence length="122" mass="13280">MSSFVPREWRRLLNRCLWSWEGVVAIWREEPSFRFWFTVNICSVGLAFWLPLSVEGRALIVALGLVLLAAEALNTGVEAAVDRSGMAHDALGKYAKDAASAGVAFAAIAAGLAWVILIYGLL</sequence>
<evidence type="ECO:0000256" key="12">
    <source>
        <dbReference type="ARBA" id="ARBA00022777"/>
    </source>
</evidence>
<feature type="binding site" evidence="21">
    <location>
        <position position="100"/>
    </location>
    <ligand>
        <name>substrate</name>
    </ligand>
</feature>
<comment type="catalytic activity">
    <reaction evidence="24">
        <text>a 1,2-diacyl-sn-glycerol + ATP = a 1,2-diacyl-sn-glycero-3-phosphate + ADP + H(+)</text>
        <dbReference type="Rhea" id="RHEA:10272"/>
        <dbReference type="ChEBI" id="CHEBI:15378"/>
        <dbReference type="ChEBI" id="CHEBI:17815"/>
        <dbReference type="ChEBI" id="CHEBI:30616"/>
        <dbReference type="ChEBI" id="CHEBI:58608"/>
        <dbReference type="ChEBI" id="CHEBI:456216"/>
        <dbReference type="EC" id="2.7.1.107"/>
    </reaction>
</comment>
<comment type="caution">
    <text evidence="25">The sequence shown here is derived from an EMBL/GenBank/DDBJ whole genome shotgun (WGS) entry which is preliminary data.</text>
</comment>
<gene>
    <name evidence="25" type="ORF">BCF46_0713</name>
</gene>
<dbReference type="GO" id="GO:0046872">
    <property type="term" value="F:metal ion binding"/>
    <property type="evidence" value="ECO:0007669"/>
    <property type="project" value="UniProtKB-KW"/>
</dbReference>
<keyword evidence="13 22" id="KW-0067">ATP-binding</keyword>
<evidence type="ECO:0000256" key="5">
    <source>
        <dbReference type="ARBA" id="ARBA00022475"/>
    </source>
</evidence>
<dbReference type="GO" id="GO:0005524">
    <property type="term" value="F:ATP binding"/>
    <property type="evidence" value="ECO:0007669"/>
    <property type="project" value="UniProtKB-KW"/>
</dbReference>
<dbReference type="GO" id="GO:0006654">
    <property type="term" value="P:phosphatidic acid biosynthetic process"/>
    <property type="evidence" value="ECO:0007669"/>
    <property type="project" value="InterPro"/>
</dbReference>
<dbReference type="CDD" id="cd14264">
    <property type="entry name" value="DAGK_IM"/>
    <property type="match status" value="1"/>
</dbReference>
<protein>
    <recommendedName>
        <fullName evidence="4 24">Diacylglycerol kinase</fullName>
        <ecNumber evidence="3 24">2.7.1.107</ecNumber>
    </recommendedName>
</protein>
<keyword evidence="12 24" id="KW-0418">Kinase</keyword>
<organism evidence="25 26">
    <name type="scientific">Litoreibacter meonggei</name>
    <dbReference type="NCBI Taxonomy" id="1049199"/>
    <lineage>
        <taxon>Bacteria</taxon>
        <taxon>Pseudomonadati</taxon>
        <taxon>Pseudomonadota</taxon>
        <taxon>Alphaproteobacteria</taxon>
        <taxon>Rhodobacterales</taxon>
        <taxon>Roseobacteraceae</taxon>
        <taxon>Litoreibacter</taxon>
    </lineage>
</organism>
<accession>A0A497X5N0</accession>
<evidence type="ECO:0000256" key="21">
    <source>
        <dbReference type="PIRSR" id="PIRSR600829-2"/>
    </source>
</evidence>
<evidence type="ECO:0000256" key="11">
    <source>
        <dbReference type="ARBA" id="ARBA00022741"/>
    </source>
</evidence>
<feature type="transmembrane region" description="Helical" evidence="24">
    <location>
        <begin position="58"/>
        <end position="77"/>
    </location>
</feature>
<keyword evidence="26" id="KW-1185">Reference proteome</keyword>
<keyword evidence="9 24" id="KW-0812">Transmembrane</keyword>
<comment type="similarity">
    <text evidence="2 24">Belongs to the bacterial diacylglycerol kinase family.</text>
</comment>
<name>A0A497X5N0_9RHOB</name>
<keyword evidence="8 24" id="KW-0808">Transferase</keyword>
<evidence type="ECO:0000313" key="25">
    <source>
        <dbReference type="EMBL" id="RLJ60512.1"/>
    </source>
</evidence>
<feature type="binding site" evidence="22">
    <location>
        <begin position="96"/>
        <end position="97"/>
    </location>
    <ligand>
        <name>ATP</name>
        <dbReference type="ChEBI" id="CHEBI:30616"/>
    </ligand>
</feature>
<dbReference type="InterPro" id="IPR000829">
    <property type="entry name" value="DAGK"/>
</dbReference>
<evidence type="ECO:0000313" key="26">
    <source>
        <dbReference type="Proteomes" id="UP000269157"/>
    </source>
</evidence>
<keyword evidence="17 24" id="KW-0472">Membrane</keyword>
<evidence type="ECO:0000256" key="1">
    <source>
        <dbReference type="ARBA" id="ARBA00004429"/>
    </source>
</evidence>
<dbReference type="InterPro" id="IPR036945">
    <property type="entry name" value="DAGK_sf"/>
</dbReference>
<proteinExistence type="inferred from homology"/>
<comment type="subcellular location">
    <subcellularLocation>
        <location evidence="1 24">Cell inner membrane</location>
        <topology evidence="1 24">Multi-pass membrane protein</topology>
    </subcellularLocation>
</comment>
<feature type="binding site" evidence="21">
    <location>
        <position position="11"/>
    </location>
    <ligand>
        <name>substrate</name>
    </ligand>
</feature>
<evidence type="ECO:0000256" key="3">
    <source>
        <dbReference type="ARBA" id="ARBA00012133"/>
    </source>
</evidence>
<dbReference type="EC" id="2.7.1.107" evidence="3 24"/>
<dbReference type="PANTHER" id="PTHR34299:SF1">
    <property type="entry name" value="DIACYLGLYCEROL KINASE"/>
    <property type="match status" value="1"/>
</dbReference>
<feature type="active site" description="Proton acceptor" evidence="20">
    <location>
        <position position="71"/>
    </location>
</feature>
<evidence type="ECO:0000256" key="7">
    <source>
        <dbReference type="ARBA" id="ARBA00022519"/>
    </source>
</evidence>
<evidence type="ECO:0000256" key="6">
    <source>
        <dbReference type="ARBA" id="ARBA00022516"/>
    </source>
</evidence>